<evidence type="ECO:0000259" key="8">
    <source>
        <dbReference type="Pfam" id="PF02770"/>
    </source>
</evidence>
<dbReference type="EMBL" id="BMNH01000045">
    <property type="protein sequence ID" value="GGO82770.1"/>
    <property type="molecule type" value="Genomic_DNA"/>
</dbReference>
<dbReference type="InterPro" id="IPR046373">
    <property type="entry name" value="Acyl-CoA_Oxase/DH_mid-dom_sf"/>
</dbReference>
<dbReference type="GO" id="GO:0005886">
    <property type="term" value="C:plasma membrane"/>
    <property type="evidence" value="ECO:0007669"/>
    <property type="project" value="TreeGrafter"/>
</dbReference>
<dbReference type="RefSeq" id="WP_189128978.1">
    <property type="nucleotide sequence ID" value="NZ_BMNH01000045.1"/>
</dbReference>
<dbReference type="InterPro" id="IPR052161">
    <property type="entry name" value="Mycobact_Acyl-CoA_DH"/>
</dbReference>
<evidence type="ECO:0000313" key="10">
    <source>
        <dbReference type="EMBL" id="GGO82770.1"/>
    </source>
</evidence>
<dbReference type="SUPFAM" id="SSF56645">
    <property type="entry name" value="Acyl-CoA dehydrogenase NM domain-like"/>
    <property type="match status" value="1"/>
</dbReference>
<dbReference type="Pfam" id="PF02770">
    <property type="entry name" value="Acyl-CoA_dh_M"/>
    <property type="match status" value="1"/>
</dbReference>
<dbReference type="GO" id="GO:0050660">
    <property type="term" value="F:flavin adenine dinucleotide binding"/>
    <property type="evidence" value="ECO:0007669"/>
    <property type="project" value="InterPro"/>
</dbReference>
<comment type="cofactor">
    <cofactor evidence="1 6">
        <name>FAD</name>
        <dbReference type="ChEBI" id="CHEBI:57692"/>
    </cofactor>
</comment>
<dbReference type="InterPro" id="IPR006091">
    <property type="entry name" value="Acyl-CoA_Oxase/DH_mid-dom"/>
</dbReference>
<dbReference type="InterPro" id="IPR013786">
    <property type="entry name" value="AcylCoA_DH/ox_N"/>
</dbReference>
<dbReference type="PANTHER" id="PTHR43292">
    <property type="entry name" value="ACYL-COA DEHYDROGENASE"/>
    <property type="match status" value="1"/>
</dbReference>
<evidence type="ECO:0000256" key="2">
    <source>
        <dbReference type="ARBA" id="ARBA00009347"/>
    </source>
</evidence>
<comment type="caution">
    <text evidence="10">The sequence shown here is derived from an EMBL/GenBank/DDBJ whole genome shotgun (WGS) entry which is preliminary data.</text>
</comment>
<comment type="similarity">
    <text evidence="2 6">Belongs to the acyl-CoA dehydrogenase family.</text>
</comment>
<dbReference type="InterPro" id="IPR036250">
    <property type="entry name" value="AcylCo_DH-like_C"/>
</dbReference>
<dbReference type="Pfam" id="PF02771">
    <property type="entry name" value="Acyl-CoA_dh_N"/>
    <property type="match status" value="1"/>
</dbReference>
<keyword evidence="3 6" id="KW-0285">Flavoprotein</keyword>
<dbReference type="InterPro" id="IPR037069">
    <property type="entry name" value="AcylCoA_DH/ox_N_sf"/>
</dbReference>
<dbReference type="PANTHER" id="PTHR43292:SF3">
    <property type="entry name" value="ACYL-COA DEHYDROGENASE FADE29"/>
    <property type="match status" value="1"/>
</dbReference>
<organism evidence="10 11">
    <name type="scientific">Nonomuraea cavernae</name>
    <dbReference type="NCBI Taxonomy" id="2045107"/>
    <lineage>
        <taxon>Bacteria</taxon>
        <taxon>Bacillati</taxon>
        <taxon>Actinomycetota</taxon>
        <taxon>Actinomycetes</taxon>
        <taxon>Streptosporangiales</taxon>
        <taxon>Streptosporangiaceae</taxon>
        <taxon>Nonomuraea</taxon>
    </lineage>
</organism>
<evidence type="ECO:0000259" key="7">
    <source>
        <dbReference type="Pfam" id="PF00441"/>
    </source>
</evidence>
<dbReference type="Gene3D" id="1.10.540.10">
    <property type="entry name" value="Acyl-CoA dehydrogenase/oxidase, N-terminal domain"/>
    <property type="match status" value="1"/>
</dbReference>
<dbReference type="Gene3D" id="1.20.140.10">
    <property type="entry name" value="Butyryl-CoA Dehydrogenase, subunit A, domain 3"/>
    <property type="match status" value="1"/>
</dbReference>
<protein>
    <submittedName>
        <fullName evidence="10">Acyl-CoA dehydrogenase</fullName>
    </submittedName>
</protein>
<evidence type="ECO:0000259" key="9">
    <source>
        <dbReference type="Pfam" id="PF02771"/>
    </source>
</evidence>
<feature type="domain" description="Acyl-CoA oxidase/dehydrogenase middle" evidence="8">
    <location>
        <begin position="122"/>
        <end position="216"/>
    </location>
</feature>
<evidence type="ECO:0000256" key="3">
    <source>
        <dbReference type="ARBA" id="ARBA00022630"/>
    </source>
</evidence>
<gene>
    <name evidence="10" type="ORF">GCM10012289_74790</name>
</gene>
<feature type="domain" description="Acyl-CoA dehydrogenase/oxidase C-terminal" evidence="7">
    <location>
        <begin position="228"/>
        <end position="371"/>
    </location>
</feature>
<evidence type="ECO:0000256" key="1">
    <source>
        <dbReference type="ARBA" id="ARBA00001974"/>
    </source>
</evidence>
<name>A0A918DUG9_9ACTN</name>
<dbReference type="GO" id="GO:0016627">
    <property type="term" value="F:oxidoreductase activity, acting on the CH-CH group of donors"/>
    <property type="evidence" value="ECO:0007669"/>
    <property type="project" value="InterPro"/>
</dbReference>
<dbReference type="Pfam" id="PF00441">
    <property type="entry name" value="Acyl-CoA_dh_1"/>
    <property type="match status" value="1"/>
</dbReference>
<sequence length="376" mass="40179">MNFADDPAEAGFRAGLRAWLRDHLDEHREGTGYESAESVERTLRWHRALAEAGYVGLSLPAAYGGHGLPDVYEGILNEELATAGAPASPPIGHIAHAVADFASEELKARVLPGLLGCAEVWCQGFSEPGAGSDLAGLTTTATADGDRFVVNGQKIWTSGAMWSDRCLLLARTEPGLARHRGLSMLVVDMRSAGVDCREIVLASGSREFAEVFFDDVSVPAANLVGERGQGWRIAMHMLAYERGPADMGWVGRLGRVLAEAREDVRTGRVAADAGLRLRLAEAAVDVEVLRWHVARSLAGRGGGSDGAAGSVDKLLTTRVEQNLYRVVSDLAGPSFVLGAPGPFADYLWSRAQSIYGGTQQIQRQIVAQRVLGLPRA</sequence>
<accession>A0A918DUG9</accession>
<evidence type="ECO:0000256" key="4">
    <source>
        <dbReference type="ARBA" id="ARBA00022827"/>
    </source>
</evidence>
<dbReference type="Proteomes" id="UP000646523">
    <property type="component" value="Unassembled WGS sequence"/>
</dbReference>
<keyword evidence="5 6" id="KW-0560">Oxidoreductase</keyword>
<feature type="domain" description="Acyl-CoA dehydrogenase/oxidase N-terminal" evidence="9">
    <location>
        <begin position="11"/>
        <end position="115"/>
    </location>
</feature>
<evidence type="ECO:0000256" key="5">
    <source>
        <dbReference type="ARBA" id="ARBA00023002"/>
    </source>
</evidence>
<dbReference type="FunFam" id="2.40.110.10:FF:000011">
    <property type="entry name" value="Acyl-CoA dehydrogenase FadE34"/>
    <property type="match status" value="1"/>
</dbReference>
<keyword evidence="11" id="KW-1185">Reference proteome</keyword>
<dbReference type="AlphaFoldDB" id="A0A918DUG9"/>
<dbReference type="InterPro" id="IPR009100">
    <property type="entry name" value="AcylCoA_DH/oxidase_NM_dom_sf"/>
</dbReference>
<proteinExistence type="inferred from homology"/>
<dbReference type="InterPro" id="IPR009075">
    <property type="entry name" value="AcylCo_DH/oxidase_C"/>
</dbReference>
<evidence type="ECO:0000256" key="6">
    <source>
        <dbReference type="RuleBase" id="RU362125"/>
    </source>
</evidence>
<keyword evidence="4 6" id="KW-0274">FAD</keyword>
<evidence type="ECO:0000313" key="11">
    <source>
        <dbReference type="Proteomes" id="UP000646523"/>
    </source>
</evidence>
<dbReference type="Gene3D" id="2.40.110.10">
    <property type="entry name" value="Butyryl-CoA Dehydrogenase, subunit A, domain 2"/>
    <property type="match status" value="1"/>
</dbReference>
<dbReference type="SUPFAM" id="SSF47203">
    <property type="entry name" value="Acyl-CoA dehydrogenase C-terminal domain-like"/>
    <property type="match status" value="1"/>
</dbReference>
<reference evidence="10" key="1">
    <citation type="journal article" date="2014" name="Int. J. Syst. Evol. Microbiol.">
        <title>Complete genome sequence of Corynebacterium casei LMG S-19264T (=DSM 44701T), isolated from a smear-ripened cheese.</title>
        <authorList>
            <consortium name="US DOE Joint Genome Institute (JGI-PGF)"/>
            <person name="Walter F."/>
            <person name="Albersmeier A."/>
            <person name="Kalinowski J."/>
            <person name="Ruckert C."/>
        </authorList>
    </citation>
    <scope>NUCLEOTIDE SEQUENCE</scope>
    <source>
        <strain evidence="10">CGMCC 4.7368</strain>
    </source>
</reference>
<reference evidence="10" key="2">
    <citation type="submission" date="2020-09" db="EMBL/GenBank/DDBJ databases">
        <authorList>
            <person name="Sun Q."/>
            <person name="Zhou Y."/>
        </authorList>
    </citation>
    <scope>NUCLEOTIDE SEQUENCE</scope>
    <source>
        <strain evidence="10">CGMCC 4.7368</strain>
    </source>
</reference>